<protein>
    <submittedName>
        <fullName evidence="1">Uncharacterized protein</fullName>
    </submittedName>
</protein>
<reference evidence="1 2" key="2">
    <citation type="journal article" date="2015" name="BMC Genomics">
        <title>Analysis of three genomes within the thermophilic bacterial species Caldanaerobacter subterraneus with a focus on carbon monoxide dehydrogenase evolution and hydrolase diversity.</title>
        <authorList>
            <person name="Sant'Anna F.H."/>
            <person name="Lebedinsky A.V."/>
            <person name="Sokolova T.G."/>
            <person name="Robb F.T."/>
            <person name="Gonzalez J.M."/>
        </authorList>
    </citation>
    <scope>NUCLEOTIDE SEQUENCE [LARGE SCALE GENOMIC DNA]</scope>
    <source>
        <strain evidence="1 2">DSM 12653</strain>
    </source>
</reference>
<dbReference type="Proteomes" id="UP000010146">
    <property type="component" value="Unassembled WGS sequence"/>
</dbReference>
<sequence length="181" mass="20304">MELGGIKMKKLLFVFLLILVLSVSLVNIGFAASTQNYIRHYAWSSDWGTKIFAFYVSYSASNYTSYPLKYISDHYVAAFNPLPNSPEIGNGNCYLIGVDVVDASSGTLLGSLDSSQFINNPNGSIWNPGTLIYFDLYSPYRISYYSTSPKTVNAIAKTLFQLDPSWIPNNWTDYTTLTFNF</sequence>
<evidence type="ECO:0000313" key="1">
    <source>
        <dbReference type="EMBL" id="KKC28551.1"/>
    </source>
</evidence>
<gene>
    <name evidence="1" type="ORF">CDSM653_02469</name>
</gene>
<proteinExistence type="predicted"/>
<evidence type="ECO:0000313" key="2">
    <source>
        <dbReference type="Proteomes" id="UP000010146"/>
    </source>
</evidence>
<reference evidence="1 2" key="1">
    <citation type="submission" date="2008-07" db="EMBL/GenBank/DDBJ databases">
        <authorList>
            <person name="Gonzalez J."/>
            <person name="Sokolova T."/>
            <person name="Ferriera S."/>
            <person name="Johnson J."/>
            <person name="Kravitz S."/>
            <person name="Beeson K."/>
            <person name="Sutton G."/>
            <person name="Rogers Y.-H."/>
            <person name="Friedman R."/>
            <person name="Frazier M."/>
            <person name="Venter J.C."/>
        </authorList>
    </citation>
    <scope>NUCLEOTIDE SEQUENCE [LARGE SCALE GENOMIC DNA]</scope>
    <source>
        <strain evidence="1 2">DSM 12653</strain>
    </source>
</reference>
<comment type="caution">
    <text evidence="1">The sequence shown here is derived from an EMBL/GenBank/DDBJ whole genome shotgun (WGS) entry which is preliminary data.</text>
</comment>
<organism evidence="1 2">
    <name type="scientific">Caldanaerobacter subterraneus subsp. pacificus DSM 12653</name>
    <dbReference type="NCBI Taxonomy" id="391606"/>
    <lineage>
        <taxon>Bacteria</taxon>
        <taxon>Bacillati</taxon>
        <taxon>Bacillota</taxon>
        <taxon>Clostridia</taxon>
        <taxon>Thermoanaerobacterales</taxon>
        <taxon>Thermoanaerobacteraceae</taxon>
        <taxon>Caldanaerobacter</taxon>
    </lineage>
</organism>
<accession>B7R7S1</accession>
<name>B7R7S1_9THEO</name>
<dbReference type="AlphaFoldDB" id="B7R7S1"/>
<reference evidence="2" key="3">
    <citation type="submission" date="2015-02" db="EMBL/GenBank/DDBJ databases">
        <title>Genome analysis of three genomes within the thermophilic hydrogenogenic bacterial species Caldanaerobacter subterraneus.</title>
        <authorList>
            <person name="Sant'Anna F.H."/>
            <person name="Lebedinsky A."/>
            <person name="Sokolova T."/>
            <person name="Robb F.T."/>
            <person name="Gonzalez J.M."/>
        </authorList>
    </citation>
    <scope>NUCLEOTIDE SEQUENCE [LARGE SCALE GENOMIC DNA]</scope>
    <source>
        <strain evidence="2">DSM 12653</strain>
    </source>
</reference>
<dbReference type="EMBL" id="ABXP02000125">
    <property type="protein sequence ID" value="KKC28551.1"/>
    <property type="molecule type" value="Genomic_DNA"/>
</dbReference>